<sequence>MSYGRSLRLFLVDDSPNGLITAEIMNWTGHVLTGPRSKLSELIQRPECARTGVYFLVGPDPDNSLRPLVYIGETDDVGTRLKQHNRPEDNGGKDFWEKVCLVTSKDQNLTKAHVKHLESLLIQNAIDIGRCRLANGTSKEYANLPEADRADMAFFLDQIRVVLPVLGFDFLRASAKPSAPEGVEEQSKSEPSPEFYLEVPKHGLKARGREYEGEFYVLSGSLARGSWKGPSGGYEAQFHQLCEDGVLVDDGAGHLQFTQDQTFSSPSAAAAIVSGRTANGRVAWKVEGTHETYAEWQDRQVQAAQEAAASASDQRVSPSDGGS</sequence>
<feature type="region of interest" description="Disordered" evidence="1">
    <location>
        <begin position="300"/>
        <end position="323"/>
    </location>
</feature>
<evidence type="ECO:0000313" key="3">
    <source>
        <dbReference type="EMBL" id="BAU57559.1"/>
    </source>
</evidence>
<dbReference type="OrthoDB" id="2656488at2"/>
<name>A0A0X8X8V4_HALHR</name>
<dbReference type="Pfam" id="PF14267">
    <property type="entry name" value="DUF4357"/>
    <property type="match status" value="1"/>
</dbReference>
<evidence type="ECO:0000313" key="4">
    <source>
        <dbReference type="Proteomes" id="UP000218890"/>
    </source>
</evidence>
<keyword evidence="4" id="KW-1185">Reference proteome</keyword>
<feature type="domain" description="DUF4357" evidence="2">
    <location>
        <begin position="240"/>
        <end position="289"/>
    </location>
</feature>
<reference evidence="3" key="1">
    <citation type="submission" date="2016-02" db="EMBL/GenBank/DDBJ databases">
        <title>Halorhodospira halochloris DSM-1059 complete genome, version 2.</title>
        <authorList>
            <person name="Tsukatani Y."/>
        </authorList>
    </citation>
    <scope>NUCLEOTIDE SEQUENCE</scope>
    <source>
        <strain evidence="3">DSM 1059</strain>
    </source>
</reference>
<dbReference type="EMBL" id="AP017372">
    <property type="protein sequence ID" value="BAU57559.1"/>
    <property type="molecule type" value="Genomic_DNA"/>
</dbReference>
<protein>
    <recommendedName>
        <fullName evidence="2">DUF4357 domain-containing protein</fullName>
    </recommendedName>
</protein>
<organism evidence="3 4">
    <name type="scientific">Halorhodospira halochloris</name>
    <name type="common">Ectothiorhodospira halochloris</name>
    <dbReference type="NCBI Taxonomy" id="1052"/>
    <lineage>
        <taxon>Bacteria</taxon>
        <taxon>Pseudomonadati</taxon>
        <taxon>Pseudomonadota</taxon>
        <taxon>Gammaproteobacteria</taxon>
        <taxon>Chromatiales</taxon>
        <taxon>Ectothiorhodospiraceae</taxon>
        <taxon>Halorhodospira</taxon>
    </lineage>
</organism>
<dbReference type="KEGG" id="hhk:HH1059_08650"/>
<feature type="compositionally biased region" description="Low complexity" evidence="1">
    <location>
        <begin position="300"/>
        <end position="315"/>
    </location>
</feature>
<accession>A0A0X8X8V4</accession>
<dbReference type="Proteomes" id="UP000218890">
    <property type="component" value="Chromosome"/>
</dbReference>
<evidence type="ECO:0000256" key="1">
    <source>
        <dbReference type="SAM" id="MobiDB-lite"/>
    </source>
</evidence>
<evidence type="ECO:0000259" key="2">
    <source>
        <dbReference type="Pfam" id="PF14267"/>
    </source>
</evidence>
<dbReference type="InterPro" id="IPR025579">
    <property type="entry name" value="DUF4357"/>
</dbReference>
<dbReference type="RefSeq" id="WP_096408701.1">
    <property type="nucleotide sequence ID" value="NZ_AP017372.2"/>
</dbReference>
<gene>
    <name evidence="3" type="ORF">HH1059_08650</name>
</gene>
<dbReference type="AlphaFoldDB" id="A0A0X8X8V4"/>
<proteinExistence type="predicted"/>
<dbReference type="CDD" id="cd10447">
    <property type="entry name" value="GIY-YIG_unchar_2"/>
    <property type="match status" value="1"/>
</dbReference>